<keyword evidence="1" id="KW-1133">Transmembrane helix</keyword>
<comment type="caution">
    <text evidence="2">The sequence shown here is derived from an EMBL/GenBank/DDBJ whole genome shotgun (WGS) entry which is preliminary data.</text>
</comment>
<feature type="transmembrane region" description="Helical" evidence="1">
    <location>
        <begin position="60"/>
        <end position="79"/>
    </location>
</feature>
<dbReference type="RefSeq" id="WP_246003496.1">
    <property type="nucleotide sequence ID" value="NZ_RKHO01000001.1"/>
</dbReference>
<reference evidence="2 3" key="1">
    <citation type="submission" date="2018-11" db="EMBL/GenBank/DDBJ databases">
        <title>Sequencing the genomes of 1000 actinobacteria strains.</title>
        <authorList>
            <person name="Klenk H.-P."/>
        </authorList>
    </citation>
    <scope>NUCLEOTIDE SEQUENCE [LARGE SCALE GENOMIC DNA]</scope>
    <source>
        <strain evidence="2 3">DSM 12652</strain>
    </source>
</reference>
<keyword evidence="1" id="KW-0812">Transmembrane</keyword>
<protein>
    <recommendedName>
        <fullName evidence="4">Cell division protein CrgA</fullName>
    </recommendedName>
</protein>
<dbReference type="EMBL" id="RKHO01000001">
    <property type="protein sequence ID" value="ROR91616.1"/>
    <property type="molecule type" value="Genomic_DNA"/>
</dbReference>
<keyword evidence="1" id="KW-0472">Membrane</keyword>
<keyword evidence="3" id="KW-1185">Reference proteome</keyword>
<feature type="transmembrane region" description="Helical" evidence="1">
    <location>
        <begin position="26"/>
        <end position="48"/>
    </location>
</feature>
<name>A0A3N2CVW6_9ACTN</name>
<evidence type="ECO:0008006" key="4">
    <source>
        <dbReference type="Google" id="ProtNLM"/>
    </source>
</evidence>
<proteinExistence type="predicted"/>
<gene>
    <name evidence="2" type="ORF">EDD33_2486</name>
</gene>
<dbReference type="AlphaFoldDB" id="A0A3N2CVW6"/>
<organism evidence="2 3">
    <name type="scientific">Nocardioides aurantiacus</name>
    <dbReference type="NCBI Taxonomy" id="86796"/>
    <lineage>
        <taxon>Bacteria</taxon>
        <taxon>Bacillati</taxon>
        <taxon>Actinomycetota</taxon>
        <taxon>Actinomycetes</taxon>
        <taxon>Propionibacteriales</taxon>
        <taxon>Nocardioidaceae</taxon>
        <taxon>Nocardioides</taxon>
    </lineage>
</organism>
<evidence type="ECO:0000313" key="2">
    <source>
        <dbReference type="EMBL" id="ROR91616.1"/>
    </source>
</evidence>
<sequence length="89" mass="9480">MAEKMSGADAQAERTRKAGAFDIRNFIGMLIGIFGVVLLIASIFDSAADIAKADGVRVNLWAGAGMVLTALVFFAWARLRPVVVPEDTP</sequence>
<dbReference type="Proteomes" id="UP000281738">
    <property type="component" value="Unassembled WGS sequence"/>
</dbReference>
<accession>A0A3N2CVW6</accession>
<evidence type="ECO:0000313" key="3">
    <source>
        <dbReference type="Proteomes" id="UP000281738"/>
    </source>
</evidence>
<evidence type="ECO:0000256" key="1">
    <source>
        <dbReference type="SAM" id="Phobius"/>
    </source>
</evidence>